<accession>X1LWR5</accession>
<sequence length="84" mass="9105">GMLIPGFRRDIRVMEWVLGRYIITAALLGGAFVGAISAVADFMGALGSGTGILLTVGIMYSLYQEIAKERMTEMFPAMRRLFGG</sequence>
<keyword evidence="1" id="KW-0812">Transmembrane</keyword>
<proteinExistence type="predicted"/>
<keyword evidence="1" id="KW-0472">Membrane</keyword>
<dbReference type="InterPro" id="IPR002208">
    <property type="entry name" value="SecY/SEC61-alpha"/>
</dbReference>
<evidence type="ECO:0000313" key="2">
    <source>
        <dbReference type="EMBL" id="GAI23842.1"/>
    </source>
</evidence>
<evidence type="ECO:0008006" key="3">
    <source>
        <dbReference type="Google" id="ProtNLM"/>
    </source>
</evidence>
<feature type="non-terminal residue" evidence="2">
    <location>
        <position position="1"/>
    </location>
</feature>
<dbReference type="EMBL" id="BARV01014838">
    <property type="protein sequence ID" value="GAI23842.1"/>
    <property type="molecule type" value="Genomic_DNA"/>
</dbReference>
<protein>
    <recommendedName>
        <fullName evidence="3">Preprotein translocase subunit SecY</fullName>
    </recommendedName>
</protein>
<dbReference type="Pfam" id="PF00344">
    <property type="entry name" value="SecY"/>
    <property type="match status" value="1"/>
</dbReference>
<feature type="transmembrane region" description="Helical" evidence="1">
    <location>
        <begin position="21"/>
        <end position="39"/>
    </location>
</feature>
<reference evidence="2" key="1">
    <citation type="journal article" date="2014" name="Front. Microbiol.">
        <title>High frequency of phylogenetically diverse reductive dehalogenase-homologous genes in deep subseafloor sedimentary metagenomes.</title>
        <authorList>
            <person name="Kawai M."/>
            <person name="Futagami T."/>
            <person name="Toyoda A."/>
            <person name="Takaki Y."/>
            <person name="Nishi S."/>
            <person name="Hori S."/>
            <person name="Arai W."/>
            <person name="Tsubouchi T."/>
            <person name="Morono Y."/>
            <person name="Uchiyama I."/>
            <person name="Ito T."/>
            <person name="Fujiyama A."/>
            <person name="Inagaki F."/>
            <person name="Takami H."/>
        </authorList>
    </citation>
    <scope>NUCLEOTIDE SEQUENCE</scope>
    <source>
        <strain evidence="2">Expedition CK06-06</strain>
    </source>
</reference>
<comment type="caution">
    <text evidence="2">The sequence shown here is derived from an EMBL/GenBank/DDBJ whole genome shotgun (WGS) entry which is preliminary data.</text>
</comment>
<feature type="transmembrane region" description="Helical" evidence="1">
    <location>
        <begin position="45"/>
        <end position="63"/>
    </location>
</feature>
<dbReference type="AlphaFoldDB" id="X1LWR5"/>
<keyword evidence="1" id="KW-1133">Transmembrane helix</keyword>
<organism evidence="2">
    <name type="scientific">marine sediment metagenome</name>
    <dbReference type="NCBI Taxonomy" id="412755"/>
    <lineage>
        <taxon>unclassified sequences</taxon>
        <taxon>metagenomes</taxon>
        <taxon>ecological metagenomes</taxon>
    </lineage>
</organism>
<dbReference type="GO" id="GO:0015031">
    <property type="term" value="P:protein transport"/>
    <property type="evidence" value="ECO:0007669"/>
    <property type="project" value="InterPro"/>
</dbReference>
<dbReference type="SUPFAM" id="SSF103491">
    <property type="entry name" value="Preprotein translocase SecY subunit"/>
    <property type="match status" value="1"/>
</dbReference>
<gene>
    <name evidence="2" type="ORF">S06H3_25755</name>
</gene>
<name>X1LWR5_9ZZZZ</name>
<dbReference type="Gene3D" id="1.10.3370.10">
    <property type="entry name" value="SecY subunit domain"/>
    <property type="match status" value="1"/>
</dbReference>
<dbReference type="GO" id="GO:0016020">
    <property type="term" value="C:membrane"/>
    <property type="evidence" value="ECO:0007669"/>
    <property type="project" value="InterPro"/>
</dbReference>
<dbReference type="InterPro" id="IPR023201">
    <property type="entry name" value="SecY_dom_sf"/>
</dbReference>
<dbReference type="PANTHER" id="PTHR10906">
    <property type="entry name" value="SECY/SEC61-ALPHA FAMILY MEMBER"/>
    <property type="match status" value="1"/>
</dbReference>
<evidence type="ECO:0000256" key="1">
    <source>
        <dbReference type="SAM" id="Phobius"/>
    </source>
</evidence>